<evidence type="ECO:0000313" key="2">
    <source>
        <dbReference type="Proteomes" id="UP000252458"/>
    </source>
</evidence>
<name>A0A365QL17_9BURK</name>
<protein>
    <submittedName>
        <fullName evidence="1">Uncharacterized protein</fullName>
    </submittedName>
</protein>
<sequence length="97" mass="11418">MMNLDAFFAFSAIRVRFIQVTGRAFSDDQANRRRRFTYEQARRRCDCRPVGVHSVTNTVQCSMRLSAIQRMELGFSRMARLLRWLTQYRSPIRAPGL</sequence>
<evidence type="ECO:0000313" key="1">
    <source>
        <dbReference type="EMBL" id="RBB34145.1"/>
    </source>
</evidence>
<organism evidence="1 2">
    <name type="scientific">Burkholderia reimsis</name>
    <dbReference type="NCBI Taxonomy" id="2234132"/>
    <lineage>
        <taxon>Bacteria</taxon>
        <taxon>Pseudomonadati</taxon>
        <taxon>Pseudomonadota</taxon>
        <taxon>Betaproteobacteria</taxon>
        <taxon>Burkholderiales</taxon>
        <taxon>Burkholderiaceae</taxon>
        <taxon>Burkholderia</taxon>
    </lineage>
</organism>
<reference evidence="1 2" key="1">
    <citation type="submission" date="2018-06" db="EMBL/GenBank/DDBJ databases">
        <title>Draft genome sequence of Burkholderia reimsis strain BE51 isolated from a French agricultural soil.</title>
        <authorList>
            <person name="Esmaeel Q."/>
        </authorList>
    </citation>
    <scope>NUCLEOTIDE SEQUENCE [LARGE SCALE GENOMIC DNA]</scope>
    <source>
        <strain evidence="1 2">BE51</strain>
    </source>
</reference>
<proteinExistence type="predicted"/>
<comment type="caution">
    <text evidence="1">The sequence shown here is derived from an EMBL/GenBank/DDBJ whole genome shotgun (WGS) entry which is preliminary data.</text>
</comment>
<dbReference type="AlphaFoldDB" id="A0A365QL17"/>
<accession>A0A365QL17</accession>
<dbReference type="Proteomes" id="UP000252458">
    <property type="component" value="Unassembled WGS sequence"/>
</dbReference>
<gene>
    <name evidence="1" type="ORF">DPV79_32830</name>
</gene>
<keyword evidence="2" id="KW-1185">Reference proteome</keyword>
<dbReference type="EMBL" id="QMFZ01000038">
    <property type="protein sequence ID" value="RBB34145.1"/>
    <property type="molecule type" value="Genomic_DNA"/>
</dbReference>